<evidence type="ECO:0000313" key="2">
    <source>
        <dbReference type="EMBL" id="UNK47554.1"/>
    </source>
</evidence>
<dbReference type="InterPro" id="IPR027417">
    <property type="entry name" value="P-loop_NTPase"/>
</dbReference>
<dbReference type="InterPro" id="IPR025103">
    <property type="entry name" value="DUF4011"/>
</dbReference>
<feature type="compositionally biased region" description="Basic and acidic residues" evidence="1">
    <location>
        <begin position="1314"/>
        <end position="1342"/>
    </location>
</feature>
<accession>A0ABY3WIR5</accession>
<reference evidence="2 3" key="1">
    <citation type="submission" date="2022-03" db="EMBL/GenBank/DDBJ databases">
        <title>Isotopic signatures of nitrous oxide derived from detoxification processes.</title>
        <authorList>
            <person name="Behrendt U."/>
            <person name="Buchen C."/>
            <person name="Well R."/>
            <person name="Ulrich A."/>
            <person name="Rohe L."/>
            <person name="Kolb S."/>
            <person name="Schloter M."/>
            <person name="Horn M.A."/>
            <person name="Augustin J."/>
        </authorList>
    </citation>
    <scope>NUCLEOTIDE SEQUENCE [LARGE SCALE GENOMIC DNA]</scope>
    <source>
        <strain evidence="2 3">S4-C24</strain>
    </source>
</reference>
<dbReference type="RefSeq" id="WP_241915281.1">
    <property type="nucleotide sequence ID" value="NZ_CP093326.1"/>
</dbReference>
<dbReference type="Pfam" id="PF13195">
    <property type="entry name" value="DUF4011"/>
    <property type="match status" value="1"/>
</dbReference>
<keyword evidence="3" id="KW-1185">Reference proteome</keyword>
<dbReference type="SUPFAM" id="SSF52540">
    <property type="entry name" value="P-loop containing nucleoside triphosphate hydrolases"/>
    <property type="match status" value="1"/>
</dbReference>
<evidence type="ECO:0000256" key="1">
    <source>
        <dbReference type="SAM" id="MobiDB-lite"/>
    </source>
</evidence>
<evidence type="ECO:0000313" key="3">
    <source>
        <dbReference type="Proteomes" id="UP000829069"/>
    </source>
</evidence>
<feature type="compositionally biased region" description="Low complexity" evidence="1">
    <location>
        <begin position="1276"/>
        <end position="1296"/>
    </location>
</feature>
<proteinExistence type="predicted"/>
<feature type="region of interest" description="Disordered" evidence="1">
    <location>
        <begin position="1250"/>
        <end position="1342"/>
    </location>
</feature>
<dbReference type="Gene3D" id="3.40.50.300">
    <property type="entry name" value="P-loop containing nucleotide triphosphate hydrolases"/>
    <property type="match status" value="1"/>
</dbReference>
<dbReference type="Proteomes" id="UP000829069">
    <property type="component" value="Chromosome"/>
</dbReference>
<feature type="compositionally biased region" description="Basic and acidic residues" evidence="1">
    <location>
        <begin position="1250"/>
        <end position="1259"/>
    </location>
</feature>
<dbReference type="EMBL" id="CP093326">
    <property type="protein sequence ID" value="UNK47554.1"/>
    <property type="molecule type" value="Genomic_DNA"/>
</dbReference>
<protein>
    <submittedName>
        <fullName evidence="2">DUF4011 domain-containing protein</fullName>
    </submittedName>
</protein>
<name>A0ABY3WIR5_9MICC</name>
<gene>
    <name evidence="2" type="ORF">MNQ99_05910</name>
</gene>
<organism evidence="2 3">
    <name type="scientific">Arthrobacter sulfonylureivorans</name>
    <dbReference type="NCBI Taxonomy" id="2486855"/>
    <lineage>
        <taxon>Bacteria</taxon>
        <taxon>Bacillati</taxon>
        <taxon>Actinomycetota</taxon>
        <taxon>Actinomycetes</taxon>
        <taxon>Micrococcales</taxon>
        <taxon>Micrococcaceae</taxon>
        <taxon>Arthrobacter</taxon>
    </lineage>
</organism>
<sequence length="1342" mass="146794">MPLWSRQVAESEVKGAAVSLASVAEAAEDVVASWLEKLGDVAGSDTLLRFAPTSSNSIDLTHAHPSGLAQLLAGRRTRLSTLLRDPNQYAAAMRTARSLRAKILELGADRGIDVGYLAAGTASWRVPEIGRSESLNAPVMLTPVALTVRPSQDDFELQLADRARLNPALVRHLSAEQGIGIDAEATARLAYGTARLDPHPVLERLRLLTADVRNMTIEHHLLVSTFADLEAVTDPVLIDAGHPVIRALAEAGAGSEEPRPATHGLGGVPVPEVELPPIDERDPQDEFLLLDADAAQQQVLDLVQAGHSLVVSTPPGTGQTQTALNAAAALAYEGKSVLVVAERRGTLNEFAQLLETVDLGSLALQLSADLTPDQLRQTLIRAISRSEKAQEPQLGKLHATLADHRHKLLDHVKSLHNVRSRWRCSPYQAMQSLAKLTSLDPAPATTVRLKRSVLDSITDRAELTARLVRAAELGSFSKSSTTSPWFGAKLLNRKETEDAHQLASDLSKYVPQLRTRMSKVAEHSQIALAETFREWGEQLQLLVEVRGSLDKFTPDIFDRPVTDLISATAPNSWRRDRGIEMSSMTRSRLRKVAKEYIRPGVHISDLHESLFEAQQQRTKWADYATSQRHPAVPSGLADLNSFYRDVAQRLQKLAALLAPVPEDRALVAMPDGELQEQLNSLAADKETLINLPERTLLLEQMREHGLGELLDDLAERQVGAEQVGAELDLAWWQSALEAMISGDDYLAMSDGDNLRKLEAVYRLADNAHIASGPARLRWELAQNWRHSLKSKPKAAHRLRDLLKAGEPTLAALGQQSESLVSALLPIWTASPLVLPLLLPEGKHFDAVIVLDAEATSLPSALAAVSRAHQVVAFGDGELGRAAPFEVNVDRRNDPVTGETPKPLTSCFHALSEVLPVVRLTTAYRAVDLDLTRSLSDKFYGGSLSRLPGASSIRGGGLEVEYLPDGTGMPGAGHEGVESVPAELNRVVDLVFEHISLRPSRSLAVVTASARHAARVAEAIRLQMPNYPSATSFFQRRQEPFRVVPVERASGLVRDDVIFSLGFGRTPHGRAVHDFGPLSAAGGRALFATAVTRSRHSLHVLSCFRPEDLDPERLRHGAVDFHELLDRHLGDGRFRASELSPGIDDPLVADLVERIRARGARVWDHYYGLIDIVASTNTVEYSPDAEPTLPVALESDGTPEYRQLTVRERSRLRPQQLERLGWRPLTLWTIEVFTDPEKCADLIGGYLGLQKPEEPAEKNGRAAAPGKPEPSAEQTGQAPAEPETDATAEAQDAGQDGLRPRRAKRSQSPTLPTKATEDDPRAWGDRDEDRDAWLHEQRPPHWG</sequence>